<feature type="transmembrane region" description="Helical" evidence="6">
    <location>
        <begin position="86"/>
        <end position="106"/>
    </location>
</feature>
<feature type="transmembrane region" description="Helical" evidence="6">
    <location>
        <begin position="275"/>
        <end position="295"/>
    </location>
</feature>
<feature type="transmembrane region" description="Helical" evidence="6">
    <location>
        <begin position="112"/>
        <end position="133"/>
    </location>
</feature>
<dbReference type="Gene3D" id="1.20.1250.20">
    <property type="entry name" value="MFS general substrate transporter like domains"/>
    <property type="match status" value="1"/>
</dbReference>
<dbReference type="SUPFAM" id="SSF103473">
    <property type="entry name" value="MFS general substrate transporter"/>
    <property type="match status" value="1"/>
</dbReference>
<feature type="transmembrane region" description="Helical" evidence="6">
    <location>
        <begin position="307"/>
        <end position="325"/>
    </location>
</feature>
<feature type="transmembrane region" description="Helical" evidence="6">
    <location>
        <begin position="362"/>
        <end position="381"/>
    </location>
</feature>
<protein>
    <submittedName>
        <fullName evidence="8">MFS transporter</fullName>
    </submittedName>
</protein>
<organism evidence="8 9">
    <name type="scientific">Nocardia jiangxiensis</name>
    <dbReference type="NCBI Taxonomy" id="282685"/>
    <lineage>
        <taxon>Bacteria</taxon>
        <taxon>Bacillati</taxon>
        <taxon>Actinomycetota</taxon>
        <taxon>Actinomycetes</taxon>
        <taxon>Mycobacteriales</taxon>
        <taxon>Nocardiaceae</taxon>
        <taxon>Nocardia</taxon>
    </lineage>
</organism>
<comment type="subcellular location">
    <subcellularLocation>
        <location evidence="1">Cell inner membrane</location>
        <topology evidence="1">Multi-pass membrane protein</topology>
    </subcellularLocation>
</comment>
<keyword evidence="4 6" id="KW-1133">Transmembrane helix</keyword>
<feature type="transmembrane region" description="Helical" evidence="6">
    <location>
        <begin position="337"/>
        <end position="356"/>
    </location>
</feature>
<sequence length="462" mass="48266">MTFLLRVNKHEAPPDRFDRRLLPAMMLSSALNPVNSSIISVSLVPIGVAFGASASETAWLVSALYLATAVGQPVVGRLVDLYGPRWIYLGGTMLAGLAGLLGVLAPQFWVLVLARVVLGFGTCAGYPASMYLIRSEADRTGKGSPAGVLTALAVANQTVTVIGPTLGGLLIHVGGWRTTFAVNIPLALACLVLGARRIPKVVVAQRSTLSSLDFPGIGLFTGMLVALLIFLMKPQVAHWYLPVIALLTGIGLIIREMRIAQPFLDVRVLGGNLPLVATFLRNLLACMVLYCYLYGFTQWLEQGRGLSAAGAGLVLLPMSLTAIGVSTLTGRRPEIRAKLLVGSLGQVLVAVVLLTLHSGSAIWLLVVGSMIMGIPQGLNTLANQNALYLQADPTRIGSSAGLLRTSTYFGAIGAAAAGGAFLSSGSSGAGLPSLAGFMLVSSVALVLLTTLDRSLARLGRSQ</sequence>
<dbReference type="InterPro" id="IPR036259">
    <property type="entry name" value="MFS_trans_sf"/>
</dbReference>
<dbReference type="InterPro" id="IPR020846">
    <property type="entry name" value="MFS_dom"/>
</dbReference>
<dbReference type="PANTHER" id="PTHR23501:SF191">
    <property type="entry name" value="VACUOLAR BASIC AMINO ACID TRANSPORTER 4"/>
    <property type="match status" value="1"/>
</dbReference>
<dbReference type="Gene3D" id="1.20.1720.10">
    <property type="entry name" value="Multidrug resistance protein D"/>
    <property type="match status" value="1"/>
</dbReference>
<keyword evidence="9" id="KW-1185">Reference proteome</keyword>
<evidence type="ECO:0000313" key="9">
    <source>
        <dbReference type="Proteomes" id="UP001601992"/>
    </source>
</evidence>
<reference evidence="8 9" key="1">
    <citation type="submission" date="2024-10" db="EMBL/GenBank/DDBJ databases">
        <title>The Natural Products Discovery Center: Release of the First 8490 Sequenced Strains for Exploring Actinobacteria Biosynthetic Diversity.</title>
        <authorList>
            <person name="Kalkreuter E."/>
            <person name="Kautsar S.A."/>
            <person name="Yang D."/>
            <person name="Bader C.D."/>
            <person name="Teijaro C.N."/>
            <person name="Fluegel L."/>
            <person name="Davis C.M."/>
            <person name="Simpson J.R."/>
            <person name="Lauterbach L."/>
            <person name="Steele A.D."/>
            <person name="Gui C."/>
            <person name="Meng S."/>
            <person name="Li G."/>
            <person name="Viehrig K."/>
            <person name="Ye F."/>
            <person name="Su P."/>
            <person name="Kiefer A.F."/>
            <person name="Nichols A."/>
            <person name="Cepeda A.J."/>
            <person name="Yan W."/>
            <person name="Fan B."/>
            <person name="Jiang Y."/>
            <person name="Adhikari A."/>
            <person name="Zheng C.-J."/>
            <person name="Schuster L."/>
            <person name="Cowan T.M."/>
            <person name="Smanski M.J."/>
            <person name="Chevrette M.G."/>
            <person name="De Carvalho L.P.S."/>
            <person name="Shen B."/>
        </authorList>
    </citation>
    <scope>NUCLEOTIDE SEQUENCE [LARGE SCALE GENOMIC DNA]</scope>
    <source>
        <strain evidence="8 9">NPDC002593</strain>
    </source>
</reference>
<evidence type="ECO:0000256" key="4">
    <source>
        <dbReference type="ARBA" id="ARBA00022989"/>
    </source>
</evidence>
<name>A0ABW6SE52_9NOCA</name>
<dbReference type="Proteomes" id="UP001601992">
    <property type="component" value="Unassembled WGS sequence"/>
</dbReference>
<evidence type="ECO:0000313" key="8">
    <source>
        <dbReference type="EMBL" id="MFF3574585.1"/>
    </source>
</evidence>
<evidence type="ECO:0000259" key="7">
    <source>
        <dbReference type="PROSITE" id="PS50850"/>
    </source>
</evidence>
<feature type="transmembrane region" description="Helical" evidence="6">
    <location>
        <begin position="58"/>
        <end position="79"/>
    </location>
</feature>
<feature type="domain" description="Major facilitator superfamily (MFS) profile" evidence="7">
    <location>
        <begin position="21"/>
        <end position="453"/>
    </location>
</feature>
<dbReference type="Pfam" id="PF07690">
    <property type="entry name" value="MFS_1"/>
    <property type="match status" value="1"/>
</dbReference>
<keyword evidence="5 6" id="KW-0472">Membrane</keyword>
<dbReference type="EMBL" id="JBIAQY010000028">
    <property type="protein sequence ID" value="MFF3574585.1"/>
    <property type="molecule type" value="Genomic_DNA"/>
</dbReference>
<dbReference type="PROSITE" id="PS50850">
    <property type="entry name" value="MFS"/>
    <property type="match status" value="1"/>
</dbReference>
<accession>A0ABW6SE52</accession>
<feature type="transmembrane region" description="Helical" evidence="6">
    <location>
        <begin position="237"/>
        <end position="254"/>
    </location>
</feature>
<gene>
    <name evidence="8" type="ORF">ACFYXQ_43235</name>
</gene>
<evidence type="ECO:0000256" key="3">
    <source>
        <dbReference type="ARBA" id="ARBA00022692"/>
    </source>
</evidence>
<feature type="transmembrane region" description="Helical" evidence="6">
    <location>
        <begin position="402"/>
        <end position="422"/>
    </location>
</feature>
<feature type="transmembrane region" description="Helical" evidence="6">
    <location>
        <begin position="169"/>
        <end position="193"/>
    </location>
</feature>
<evidence type="ECO:0000256" key="1">
    <source>
        <dbReference type="ARBA" id="ARBA00004429"/>
    </source>
</evidence>
<dbReference type="InterPro" id="IPR011701">
    <property type="entry name" value="MFS"/>
</dbReference>
<dbReference type="RefSeq" id="WP_387406904.1">
    <property type="nucleotide sequence ID" value="NZ_JBIAQY010000028.1"/>
</dbReference>
<evidence type="ECO:0000256" key="6">
    <source>
        <dbReference type="SAM" id="Phobius"/>
    </source>
</evidence>
<comment type="caution">
    <text evidence="8">The sequence shown here is derived from an EMBL/GenBank/DDBJ whole genome shotgun (WGS) entry which is preliminary data.</text>
</comment>
<feature type="transmembrane region" description="Helical" evidence="6">
    <location>
        <begin position="434"/>
        <end position="451"/>
    </location>
</feature>
<feature type="transmembrane region" description="Helical" evidence="6">
    <location>
        <begin position="145"/>
        <end position="163"/>
    </location>
</feature>
<proteinExistence type="predicted"/>
<evidence type="ECO:0000256" key="2">
    <source>
        <dbReference type="ARBA" id="ARBA00022448"/>
    </source>
</evidence>
<feature type="transmembrane region" description="Helical" evidence="6">
    <location>
        <begin position="21"/>
        <end position="46"/>
    </location>
</feature>
<feature type="transmembrane region" description="Helical" evidence="6">
    <location>
        <begin position="214"/>
        <end position="231"/>
    </location>
</feature>
<keyword evidence="3 6" id="KW-0812">Transmembrane</keyword>
<evidence type="ECO:0000256" key="5">
    <source>
        <dbReference type="ARBA" id="ARBA00023136"/>
    </source>
</evidence>
<keyword evidence="2" id="KW-0813">Transport</keyword>
<dbReference type="PANTHER" id="PTHR23501">
    <property type="entry name" value="MAJOR FACILITATOR SUPERFAMILY"/>
    <property type="match status" value="1"/>
</dbReference>